<gene>
    <name evidence="2" type="ORF">FHT01_002486</name>
</gene>
<keyword evidence="2" id="KW-0378">Hydrolase</keyword>
<reference evidence="2 3" key="1">
    <citation type="submission" date="2020-03" db="EMBL/GenBank/DDBJ databases">
        <title>Genomic Encyclopedia of Type Strains, Phase IV (KMG-IV): sequencing the most valuable type-strain genomes for metagenomic binning, comparative biology and taxonomic classification.</title>
        <authorList>
            <person name="Goeker M."/>
        </authorList>
    </citation>
    <scope>NUCLEOTIDE SEQUENCE [LARGE SCALE GENOMIC DNA]</scope>
    <source>
        <strain evidence="2 3">DSM 22753</strain>
    </source>
</reference>
<dbReference type="EMBL" id="JAASQP010000001">
    <property type="protein sequence ID" value="NIJ24944.1"/>
    <property type="molecule type" value="Genomic_DNA"/>
</dbReference>
<dbReference type="PANTHER" id="PTHR43372">
    <property type="entry name" value="FATTY-ACID AMIDE HYDROLASE"/>
    <property type="match status" value="1"/>
</dbReference>
<dbReference type="Proteomes" id="UP000788153">
    <property type="component" value="Unassembled WGS sequence"/>
</dbReference>
<dbReference type="Pfam" id="PF01425">
    <property type="entry name" value="Amidase"/>
    <property type="match status" value="2"/>
</dbReference>
<keyword evidence="3" id="KW-1185">Reference proteome</keyword>
<protein>
    <submittedName>
        <fullName evidence="2">Amidase</fullName>
        <ecNumber evidence="2">3.5.1.4</ecNumber>
    </submittedName>
</protein>
<evidence type="ECO:0000313" key="2">
    <source>
        <dbReference type="EMBL" id="NIJ24944.1"/>
    </source>
</evidence>
<evidence type="ECO:0000259" key="1">
    <source>
        <dbReference type="Pfam" id="PF01425"/>
    </source>
</evidence>
<proteinExistence type="predicted"/>
<feature type="domain" description="Amidase" evidence="1">
    <location>
        <begin position="24"/>
        <end position="290"/>
    </location>
</feature>
<dbReference type="RefSeq" id="WP_140047422.1">
    <property type="nucleotide sequence ID" value="NZ_BAAAEV010000001.1"/>
</dbReference>
<dbReference type="Gene3D" id="3.90.1300.10">
    <property type="entry name" value="Amidase signature (AS) domain"/>
    <property type="match status" value="1"/>
</dbReference>
<name>A0ABX0U2Z8_9SPHN</name>
<dbReference type="PANTHER" id="PTHR43372:SF4">
    <property type="entry name" value="FATTY-ACID AMIDE HYDROLASE 2"/>
    <property type="match status" value="1"/>
</dbReference>
<comment type="caution">
    <text evidence="2">The sequence shown here is derived from an EMBL/GenBank/DDBJ whole genome shotgun (WGS) entry which is preliminary data.</text>
</comment>
<organism evidence="2 3">
    <name type="scientific">Sphingomonas japonica</name>
    <dbReference type="NCBI Taxonomy" id="511662"/>
    <lineage>
        <taxon>Bacteria</taxon>
        <taxon>Pseudomonadati</taxon>
        <taxon>Pseudomonadota</taxon>
        <taxon>Alphaproteobacteria</taxon>
        <taxon>Sphingomonadales</taxon>
        <taxon>Sphingomonadaceae</taxon>
        <taxon>Sphingomonas</taxon>
    </lineage>
</organism>
<dbReference type="InterPro" id="IPR023631">
    <property type="entry name" value="Amidase_dom"/>
</dbReference>
<dbReference type="EC" id="3.5.1.4" evidence="2"/>
<feature type="domain" description="Amidase" evidence="1">
    <location>
        <begin position="326"/>
        <end position="420"/>
    </location>
</feature>
<evidence type="ECO:0000313" key="3">
    <source>
        <dbReference type="Proteomes" id="UP000788153"/>
    </source>
</evidence>
<dbReference type="GO" id="GO:0004040">
    <property type="term" value="F:amidase activity"/>
    <property type="evidence" value="ECO:0007669"/>
    <property type="project" value="UniProtKB-EC"/>
</dbReference>
<dbReference type="InterPro" id="IPR052739">
    <property type="entry name" value="FAAH2"/>
</dbReference>
<dbReference type="InterPro" id="IPR036928">
    <property type="entry name" value="AS_sf"/>
</dbReference>
<sequence length="437" mass="45684">MEPSTAFEIAAAIRAGNTTARAETDAAISRIETRDAAINAVVVRDFDRARSAADDADSRLADGDASPLLGVPMTVKEAFDVAGLPTHWGLREHSNTIAPSDADAVSKLKAAGAIILGKTNVPKALGDWQSVNSIHGVTNHPSDPSRTCGGSSGGAAAALATGMVPLELGSDIGGSIRIPAHFCGVWGLKPSRGALSSYGHRYPGSDSAEDPLGVIGPMARCGEDLALVLDLLAMLPMPRSNCAPQRVLMLTGHPETRTASACIEAVERAAEALARTGVEIVRTTPLLPDLAQQHSDYGRMLGVSFARFEPDLHFTLPSLLDWFALQDVQARNARAWAALFAEFDAVLAPPAATQAFPHDHSPQANRRLSIDGVDSPYDSHLAWAGLATFPGLPSTCVPVGVLEGLPAGVQILCAANRDHQSIAIATLVHNALHGAQS</sequence>
<dbReference type="SUPFAM" id="SSF75304">
    <property type="entry name" value="Amidase signature (AS) enzymes"/>
    <property type="match status" value="1"/>
</dbReference>
<accession>A0ABX0U2Z8</accession>